<keyword evidence="11" id="KW-1185">Reference proteome</keyword>
<feature type="domain" description="ABC3 transporter permease C-terminal" evidence="8">
    <location>
        <begin position="702"/>
        <end position="816"/>
    </location>
</feature>
<evidence type="ECO:0000256" key="6">
    <source>
        <dbReference type="ARBA" id="ARBA00038076"/>
    </source>
</evidence>
<dbReference type="RefSeq" id="WP_246656555.1">
    <property type="nucleotide sequence ID" value="NZ_CP061913.1"/>
</dbReference>
<feature type="domain" description="MacB-like periplasmic core" evidence="9">
    <location>
        <begin position="16"/>
        <end position="211"/>
    </location>
</feature>
<comment type="caution">
    <text evidence="10">The sequence shown here is derived from an EMBL/GenBank/DDBJ whole genome shotgun (WGS) entry which is preliminary data.</text>
</comment>
<accession>A0ABV5M957</accession>
<feature type="transmembrane region" description="Helical" evidence="7">
    <location>
        <begin position="698"/>
        <end position="723"/>
    </location>
</feature>
<evidence type="ECO:0000256" key="5">
    <source>
        <dbReference type="ARBA" id="ARBA00023136"/>
    </source>
</evidence>
<feature type="transmembrane region" description="Helical" evidence="7">
    <location>
        <begin position="243"/>
        <end position="267"/>
    </location>
</feature>
<evidence type="ECO:0000313" key="11">
    <source>
        <dbReference type="Proteomes" id="UP001589608"/>
    </source>
</evidence>
<sequence>MLKTVIAGLRRPVRLLLSAVAIALGVAFVSGSLILTDSVRVGVHAAVACQMRGVDLEITSPRGVLDDASLARVRQVAGVGAAEGRLQVSAPVKVDGRVRDAGAMAVPADPQLRPFDLAGGRLPSSAAEVATAQELRYRTGQSITVYGRDGAAHVFSVVGTFHRPLDAGIGAPQFLLSLDGLRQLAPQANYGRIDVRAAPGAHLDELAKSLNSAVPGTQVATAADAAGKLIAEAAPGSAGLTGFFSAFAVLSVIVAGLVIVNSFTILVTQRTRELALLRCVGAGRGQVFGSVLAEAAVVGAASSVVGLAGGIGVAAALQAIANDPSIGVYVPLSARTAVESVMIGVLVTVLAAVLPARLATRVAPVAALRSRHETPTGRAGRARAAVGIVSLLTGVGAGVLATLVETSSKGALMVLAMTALLLAVLTFGPLLIGPVVRVLSAAFAPVLGYPAKLAALNADRNPRRTAATAAALTIGLAVVTLITTMASGVEVGNSRGLDNELAANYTVTMAVSNRSLPADLATTLARIPGVASTATRKSFSGDLGSLGPYSMAAVQAGALGSLLHPPVLSGTLDRFGAGDLAVSSELARITALKVGDTVRAAHGGTVPLRVTAIYDSIRAPSLDLGLAFVDLSQQQAIASHGSPAYDESVLVRLSPTADADRVRAALTQALSAEPLAQLNSIADLKQQMVAPLRSTLNLMWALTALAVLIAFAGVANTMSLSVIERTRESALLRALGLTKRRLGATVMTESVLVALFGAACGLVVGIVSAWLFARVASTDARPIAFALPWGRLGILVAGAVLAAALATLAPARHAARGTRTSAMTT</sequence>
<keyword evidence="4 7" id="KW-1133">Transmembrane helix</keyword>
<comment type="subcellular location">
    <subcellularLocation>
        <location evidence="1">Cell membrane</location>
        <topology evidence="1">Multi-pass membrane protein</topology>
    </subcellularLocation>
</comment>
<keyword evidence="5 7" id="KW-0472">Membrane</keyword>
<feature type="transmembrane region" description="Helical" evidence="7">
    <location>
        <begin position="341"/>
        <end position="363"/>
    </location>
</feature>
<feature type="transmembrane region" description="Helical" evidence="7">
    <location>
        <begin position="384"/>
        <end position="404"/>
    </location>
</feature>
<gene>
    <name evidence="10" type="ORF">ACFFTR_20240</name>
</gene>
<dbReference type="InterPro" id="IPR050250">
    <property type="entry name" value="Macrolide_Exporter_MacB"/>
</dbReference>
<evidence type="ECO:0000256" key="7">
    <source>
        <dbReference type="SAM" id="Phobius"/>
    </source>
</evidence>
<dbReference type="EMBL" id="JBHMCA010000042">
    <property type="protein sequence ID" value="MFB9445411.1"/>
    <property type="molecule type" value="Genomic_DNA"/>
</dbReference>
<dbReference type="Proteomes" id="UP001589608">
    <property type="component" value="Unassembled WGS sequence"/>
</dbReference>
<reference evidence="10 11" key="1">
    <citation type="submission" date="2024-09" db="EMBL/GenBank/DDBJ databases">
        <authorList>
            <person name="Sun Q."/>
            <person name="Mori K."/>
        </authorList>
    </citation>
    <scope>NUCLEOTIDE SEQUENCE [LARGE SCALE GENOMIC DNA]</scope>
    <source>
        <strain evidence="10 11">JCM 3307</strain>
    </source>
</reference>
<feature type="transmembrane region" description="Helical" evidence="7">
    <location>
        <begin position="410"/>
        <end position="432"/>
    </location>
</feature>
<evidence type="ECO:0000256" key="4">
    <source>
        <dbReference type="ARBA" id="ARBA00022989"/>
    </source>
</evidence>
<evidence type="ECO:0000259" key="8">
    <source>
        <dbReference type="Pfam" id="PF02687"/>
    </source>
</evidence>
<evidence type="ECO:0000256" key="1">
    <source>
        <dbReference type="ARBA" id="ARBA00004651"/>
    </source>
</evidence>
<evidence type="ECO:0000256" key="3">
    <source>
        <dbReference type="ARBA" id="ARBA00022692"/>
    </source>
</evidence>
<feature type="transmembrane region" description="Helical" evidence="7">
    <location>
        <begin position="288"/>
        <end position="321"/>
    </location>
</feature>
<evidence type="ECO:0000313" key="10">
    <source>
        <dbReference type="EMBL" id="MFB9445411.1"/>
    </source>
</evidence>
<dbReference type="Pfam" id="PF02687">
    <property type="entry name" value="FtsX"/>
    <property type="match status" value="2"/>
</dbReference>
<feature type="transmembrane region" description="Helical" evidence="7">
    <location>
        <begin position="466"/>
        <end position="486"/>
    </location>
</feature>
<evidence type="ECO:0000256" key="2">
    <source>
        <dbReference type="ARBA" id="ARBA00022475"/>
    </source>
</evidence>
<evidence type="ECO:0000259" key="9">
    <source>
        <dbReference type="Pfam" id="PF12704"/>
    </source>
</evidence>
<keyword evidence="2" id="KW-1003">Cell membrane</keyword>
<dbReference type="Pfam" id="PF12704">
    <property type="entry name" value="MacB_PCD"/>
    <property type="match status" value="2"/>
</dbReference>
<feature type="transmembrane region" description="Helical" evidence="7">
    <location>
        <begin position="744"/>
        <end position="772"/>
    </location>
</feature>
<organism evidence="10 11">
    <name type="scientific">Dactylosporangium vinaceum</name>
    <dbReference type="NCBI Taxonomy" id="53362"/>
    <lineage>
        <taxon>Bacteria</taxon>
        <taxon>Bacillati</taxon>
        <taxon>Actinomycetota</taxon>
        <taxon>Actinomycetes</taxon>
        <taxon>Micromonosporales</taxon>
        <taxon>Micromonosporaceae</taxon>
        <taxon>Dactylosporangium</taxon>
    </lineage>
</organism>
<feature type="domain" description="MacB-like periplasmic core" evidence="9">
    <location>
        <begin position="465"/>
        <end position="668"/>
    </location>
</feature>
<dbReference type="PANTHER" id="PTHR30572:SF4">
    <property type="entry name" value="ABC TRANSPORTER PERMEASE YTRF"/>
    <property type="match status" value="1"/>
</dbReference>
<feature type="domain" description="ABC3 transporter permease C-terminal" evidence="8">
    <location>
        <begin position="246"/>
        <end position="362"/>
    </location>
</feature>
<proteinExistence type="inferred from homology"/>
<feature type="transmembrane region" description="Helical" evidence="7">
    <location>
        <begin position="792"/>
        <end position="811"/>
    </location>
</feature>
<dbReference type="InterPro" id="IPR025857">
    <property type="entry name" value="MacB_PCD"/>
</dbReference>
<name>A0ABV5M957_9ACTN</name>
<dbReference type="PANTHER" id="PTHR30572">
    <property type="entry name" value="MEMBRANE COMPONENT OF TRANSPORTER-RELATED"/>
    <property type="match status" value="1"/>
</dbReference>
<dbReference type="InterPro" id="IPR003838">
    <property type="entry name" value="ABC3_permease_C"/>
</dbReference>
<comment type="similarity">
    <text evidence="6">Belongs to the ABC-4 integral membrane protein family.</text>
</comment>
<keyword evidence="3 7" id="KW-0812">Transmembrane</keyword>
<protein>
    <submittedName>
        <fullName evidence="10">ABC transporter permease</fullName>
    </submittedName>
</protein>